<reference evidence="1 2" key="1">
    <citation type="journal article" date="2015" name="Nature">
        <title>rRNA introns, odd ribosomes, and small enigmatic genomes across a large radiation of phyla.</title>
        <authorList>
            <person name="Brown C.T."/>
            <person name="Hug L.A."/>
            <person name="Thomas B.C."/>
            <person name="Sharon I."/>
            <person name="Castelle C.J."/>
            <person name="Singh A."/>
            <person name="Wilkins M.J."/>
            <person name="Williams K.H."/>
            <person name="Banfield J.F."/>
        </authorList>
    </citation>
    <scope>NUCLEOTIDE SEQUENCE [LARGE SCALE GENOMIC DNA]</scope>
</reference>
<dbReference type="EMBL" id="LBTR01000001">
    <property type="protein sequence ID" value="KKQ46371.1"/>
    <property type="molecule type" value="Genomic_DNA"/>
</dbReference>
<dbReference type="Gene3D" id="1.10.1330.10">
    <property type="entry name" value="Dockerin domain"/>
    <property type="match status" value="1"/>
</dbReference>
<evidence type="ECO:0008006" key="3">
    <source>
        <dbReference type="Google" id="ProtNLM"/>
    </source>
</evidence>
<dbReference type="SUPFAM" id="SSF63446">
    <property type="entry name" value="Type I dockerin domain"/>
    <property type="match status" value="1"/>
</dbReference>
<proteinExistence type="predicted"/>
<organism evidence="1 2">
    <name type="scientific">Candidatus Woesebacteria bacterium GW2011_GWA1_37_8</name>
    <dbReference type="NCBI Taxonomy" id="1618546"/>
    <lineage>
        <taxon>Bacteria</taxon>
        <taxon>Candidatus Woeseibacteriota</taxon>
    </lineage>
</organism>
<protein>
    <recommendedName>
        <fullName evidence="3">Dockerin domain-containing protein</fullName>
    </recommendedName>
</protein>
<sequence length="418" mass="46576">MYKLRYILSVVLVIFVIALVATDNLLAQTPTRKVCYHGVDNVSNVNDFTVLRNYGINLVQAIVNEGDLNKLNSYIQKAEETNMYLIIWPNGPHFCGSDCIPWNLVNGVWVIDEAEKPILNRIREWYQTGRGRDLLIGINTFQEPRNDGITLAQQVALTNKIKSEYNLPIANWIDNVVDTGISSKAQWQAIGADAIDWPISWTHCIPFYQGSGGNTCQSLTCEIANSSNPSCCLNQWASSCSNKCYGPEGTCGYGLEKMKRDRAVVGENANYGVLLQAFENVGYNNAHVPTADQMYEEACRVARSGVVDMMIWYDWDRSYSGYTKTLHNGQFDPEGKDRWAMLKKITDDCIGTLSPNCVSPAILKPGDANGDGRVDGTDYVIWLIHYNQSIPGPSNGNFNSDGVVDGADYVIWLTNYNV</sequence>
<dbReference type="PROSITE" id="PS00018">
    <property type="entry name" value="EF_HAND_1"/>
    <property type="match status" value="1"/>
</dbReference>
<gene>
    <name evidence="1" type="ORF">US62_C0001G0014</name>
</gene>
<dbReference type="GO" id="GO:0000272">
    <property type="term" value="P:polysaccharide catabolic process"/>
    <property type="evidence" value="ECO:0007669"/>
    <property type="project" value="InterPro"/>
</dbReference>
<evidence type="ECO:0000313" key="2">
    <source>
        <dbReference type="Proteomes" id="UP000034603"/>
    </source>
</evidence>
<dbReference type="AlphaFoldDB" id="A0A0G0L0W7"/>
<dbReference type="InterPro" id="IPR018247">
    <property type="entry name" value="EF_Hand_1_Ca_BS"/>
</dbReference>
<comment type="caution">
    <text evidence="1">The sequence shown here is derived from an EMBL/GenBank/DDBJ whole genome shotgun (WGS) entry which is preliminary data.</text>
</comment>
<accession>A0A0G0L0W7</accession>
<dbReference type="InterPro" id="IPR036439">
    <property type="entry name" value="Dockerin_dom_sf"/>
</dbReference>
<evidence type="ECO:0000313" key="1">
    <source>
        <dbReference type="EMBL" id="KKQ46371.1"/>
    </source>
</evidence>
<name>A0A0G0L0W7_9BACT</name>
<dbReference type="Proteomes" id="UP000034603">
    <property type="component" value="Unassembled WGS sequence"/>
</dbReference>